<accession>A0A4Q2T5J1</accession>
<sequence>MKTRTVLLSLLGLVLAAAALDGAAAFVTTRTTAAGPLDLSAVSKIRVEGEAGRLFISAATDGPYEARLEGERRGWGAVWRSGWFPVSCPEGGMRIDGDTLVVDLGSTHFYRWSDCTMTLSARLKPEAAVAIDQQASQTDLQGDFSSVDVHSDAGDVGFHGHAGQLSLSGAALRARVVFDRVMQNETVALAGSMLDAGLRFLVPTPVSYLVEATASYVDSKLPNTPGAKPAIHVRGDMVRVRIE</sequence>
<keyword evidence="3" id="KW-1185">Reference proteome</keyword>
<comment type="caution">
    <text evidence="2">The sequence shown here is derived from an EMBL/GenBank/DDBJ whole genome shotgun (WGS) entry which is preliminary data.</text>
</comment>
<proteinExistence type="predicted"/>
<gene>
    <name evidence="2" type="ORF">EUU22_13385</name>
</gene>
<evidence type="ECO:0000256" key="1">
    <source>
        <dbReference type="SAM" id="SignalP"/>
    </source>
</evidence>
<name>A0A4Q2T5J1_9HYPH</name>
<feature type="signal peptide" evidence="1">
    <location>
        <begin position="1"/>
        <end position="19"/>
    </location>
</feature>
<protein>
    <submittedName>
        <fullName evidence="2">Uncharacterized protein</fullName>
    </submittedName>
</protein>
<reference evidence="2 3" key="1">
    <citation type="submission" date="2019-01" db="EMBL/GenBank/DDBJ databases">
        <authorList>
            <person name="Deng T."/>
        </authorList>
    </citation>
    <scope>NUCLEOTIDE SEQUENCE [LARGE SCALE GENOMIC DNA]</scope>
    <source>
        <strain evidence="2 3">F8825</strain>
    </source>
</reference>
<keyword evidence="1" id="KW-0732">Signal</keyword>
<feature type="chain" id="PRO_5020500410" evidence="1">
    <location>
        <begin position="20"/>
        <end position="243"/>
    </location>
</feature>
<organism evidence="2 3">
    <name type="scientific">Ciceribacter ferrooxidans</name>
    <dbReference type="NCBI Taxonomy" id="2509717"/>
    <lineage>
        <taxon>Bacteria</taxon>
        <taxon>Pseudomonadati</taxon>
        <taxon>Pseudomonadota</taxon>
        <taxon>Alphaproteobacteria</taxon>
        <taxon>Hyphomicrobiales</taxon>
        <taxon>Rhizobiaceae</taxon>
        <taxon>Ciceribacter</taxon>
    </lineage>
</organism>
<dbReference type="Proteomes" id="UP000291088">
    <property type="component" value="Unassembled WGS sequence"/>
</dbReference>
<dbReference type="EMBL" id="SDVB01000238">
    <property type="protein sequence ID" value="RYC12049.1"/>
    <property type="molecule type" value="Genomic_DNA"/>
</dbReference>
<evidence type="ECO:0000313" key="2">
    <source>
        <dbReference type="EMBL" id="RYC12049.1"/>
    </source>
</evidence>
<dbReference type="RefSeq" id="WP_129332478.1">
    <property type="nucleotide sequence ID" value="NZ_SDVB01000238.1"/>
</dbReference>
<dbReference type="OrthoDB" id="7341910at2"/>
<evidence type="ECO:0000313" key="3">
    <source>
        <dbReference type="Proteomes" id="UP000291088"/>
    </source>
</evidence>
<dbReference type="AlphaFoldDB" id="A0A4Q2T5J1"/>